<evidence type="ECO:0000256" key="2">
    <source>
        <dbReference type="SAM" id="Phobius"/>
    </source>
</evidence>
<dbReference type="AlphaFoldDB" id="A0A8B8WAC5"/>
<feature type="transmembrane region" description="Helical" evidence="2">
    <location>
        <begin position="218"/>
        <end position="243"/>
    </location>
</feature>
<dbReference type="OrthoDB" id="9809738at2759"/>
<dbReference type="Proteomes" id="UP000694857">
    <property type="component" value="Chromosome 20"/>
</dbReference>
<comment type="subcellular location">
    <subcellularLocation>
        <location evidence="1">Virion</location>
    </subcellularLocation>
</comment>
<dbReference type="InterPro" id="IPR051255">
    <property type="entry name" value="Retroviral_env_glycoprotein"/>
</dbReference>
<gene>
    <name evidence="4" type="primary">LOC118887396</name>
</gene>
<name>A0A8B8WAC5_BALMU</name>
<keyword evidence="2" id="KW-0472">Membrane</keyword>
<dbReference type="GeneID" id="118887396"/>
<evidence type="ECO:0000313" key="3">
    <source>
        <dbReference type="Proteomes" id="UP000694857"/>
    </source>
</evidence>
<dbReference type="PANTHER" id="PTHR34313:SF2">
    <property type="entry name" value="ENDOGENOUS RETROVIRUS GROUP K MEMBER 21 ENV POLYPROTEIN-LIKE"/>
    <property type="match status" value="1"/>
</dbReference>
<evidence type="ECO:0000256" key="1">
    <source>
        <dbReference type="ARBA" id="ARBA00004328"/>
    </source>
</evidence>
<dbReference type="RefSeq" id="XP_036694081.1">
    <property type="nucleotide sequence ID" value="XM_036838186.1"/>
</dbReference>
<evidence type="ECO:0000313" key="4">
    <source>
        <dbReference type="RefSeq" id="XP_036694081.1"/>
    </source>
</evidence>
<keyword evidence="2" id="KW-1133">Transmembrane helix</keyword>
<keyword evidence="2" id="KW-0812">Transmembrane</keyword>
<dbReference type="PANTHER" id="PTHR34313">
    <property type="entry name" value="ENDOGENOUS RETROVIRUS GROUP K MEMBER 113 ENV POLYPROTEIN-RELATED"/>
    <property type="match status" value="1"/>
</dbReference>
<organism evidence="3 4">
    <name type="scientific">Balaenoptera musculus</name>
    <name type="common">Blue whale</name>
    <dbReference type="NCBI Taxonomy" id="9771"/>
    <lineage>
        <taxon>Eukaryota</taxon>
        <taxon>Metazoa</taxon>
        <taxon>Chordata</taxon>
        <taxon>Craniata</taxon>
        <taxon>Vertebrata</taxon>
        <taxon>Euteleostomi</taxon>
        <taxon>Mammalia</taxon>
        <taxon>Eutheria</taxon>
        <taxon>Laurasiatheria</taxon>
        <taxon>Artiodactyla</taxon>
        <taxon>Whippomorpha</taxon>
        <taxon>Cetacea</taxon>
        <taxon>Mysticeti</taxon>
        <taxon>Balaenopteridae</taxon>
        <taxon>Balaenoptera</taxon>
    </lineage>
</organism>
<sequence>MNARVTKLASNTSLDHSLCIYRLRIEDTGHYLCIETTIGNQGTLLAGHQITVVKTVTGLQFPAFMASEFPQFDFPVCNDTWTKASVWCTLDYDNGTILVSSVPVNNNSLVFYKQWEFWKLALSFSYRPVITCVAPPYALLIGDLIVENTMNPIGYNITCVNCIFSSCVLPVKGSTSVMIMKQPSYIMLPVNLSEPWYHNTGMQAWLELTEALKRPKRFIGVLICAILALAALTATAATAGIALSQTIHQAHYVNQLSKNTSVALALQSHIDTQLKTEVDELKNVLIGIGDQVMALKLKMHLIYL</sequence>
<accession>A0A8B8WAC5</accession>
<protein>
    <submittedName>
        <fullName evidence="4">Endogenous retrovirus group K member 13-1 Env polyprotein</fullName>
    </submittedName>
</protein>
<proteinExistence type="predicted"/>
<keyword evidence="3" id="KW-1185">Reference proteome</keyword>
<reference evidence="4" key="1">
    <citation type="submission" date="2025-08" db="UniProtKB">
        <authorList>
            <consortium name="RefSeq"/>
        </authorList>
    </citation>
    <scope>IDENTIFICATION</scope>
    <source>
        <tissue evidence="4">Epidermis and Blubber</tissue>
    </source>
</reference>
<dbReference type="KEGG" id="bmus:118887396"/>
<dbReference type="SUPFAM" id="SSF58069">
    <property type="entry name" value="Virus ectodomain"/>
    <property type="match status" value="1"/>
</dbReference>